<feature type="chain" id="PRO_5013567978" evidence="2">
    <location>
        <begin position="18"/>
        <end position="238"/>
    </location>
</feature>
<keyword evidence="4" id="KW-1185">Reference proteome</keyword>
<feature type="region of interest" description="Disordered" evidence="1">
    <location>
        <begin position="169"/>
        <end position="214"/>
    </location>
</feature>
<accession>A0A2H2ZRK8</accession>
<feature type="compositionally biased region" description="Low complexity" evidence="1">
    <location>
        <begin position="175"/>
        <end position="186"/>
    </location>
</feature>
<sequence>MRSALLITAFVASSAMADYTTSSTVGDSDSAAAAITPEECAAKCSEAHDACATKPEANMAECASEFASCLGYNPFVNGDLVQPTACSPQAPSSSPSSSASSAGAAPWHTKSPSSPSHHHHEDEEDGEKDECKCYDEYNRCRAAPGANMSFCASNYAECLGYNPFDGSHDPEEVSSKCASSSGSSSKGGEGEKGEGHRSHRNETRPVQPTQPPVISGAASGVKALDVFGLLAAGIAALL</sequence>
<feature type="region of interest" description="Disordered" evidence="1">
    <location>
        <begin position="86"/>
        <end position="128"/>
    </location>
</feature>
<feature type="compositionally biased region" description="Basic and acidic residues" evidence="1">
    <location>
        <begin position="188"/>
        <end position="203"/>
    </location>
</feature>
<evidence type="ECO:0000256" key="1">
    <source>
        <dbReference type="SAM" id="MobiDB-lite"/>
    </source>
</evidence>
<dbReference type="EMBL" id="LFMI01000535">
    <property type="protein sequence ID" value="OTA04676.1"/>
    <property type="molecule type" value="Genomic_DNA"/>
</dbReference>
<dbReference type="AlphaFoldDB" id="A0A2H2ZRK8"/>
<feature type="signal peptide" evidence="2">
    <location>
        <begin position="1"/>
        <end position="17"/>
    </location>
</feature>
<gene>
    <name evidence="3" type="ORF">A9Z42_0052710</name>
</gene>
<dbReference type="Proteomes" id="UP000219286">
    <property type="component" value="Unassembled WGS sequence"/>
</dbReference>
<evidence type="ECO:0000313" key="4">
    <source>
        <dbReference type="Proteomes" id="UP000219286"/>
    </source>
</evidence>
<feature type="compositionally biased region" description="Low complexity" evidence="1">
    <location>
        <begin position="86"/>
        <end position="115"/>
    </location>
</feature>
<protein>
    <submittedName>
        <fullName evidence="3">SSCRP protein</fullName>
    </submittedName>
</protein>
<comment type="caution">
    <text evidence="3">The sequence shown here is derived from an EMBL/GenBank/DDBJ whole genome shotgun (WGS) entry which is preliminary data.</text>
</comment>
<evidence type="ECO:0000313" key="3">
    <source>
        <dbReference type="EMBL" id="OTA04676.1"/>
    </source>
</evidence>
<keyword evidence="2" id="KW-0732">Signal</keyword>
<evidence type="ECO:0000256" key="2">
    <source>
        <dbReference type="SAM" id="SignalP"/>
    </source>
</evidence>
<reference evidence="3 4" key="1">
    <citation type="journal article" date="2015" name="Genome Announc.">
        <title>Genome sequence and annotation of Trichoderma parareesei, the ancestor of the cellulase producer Trichoderma reesei.</title>
        <authorList>
            <person name="Yang D."/>
            <person name="Pomraning K."/>
            <person name="Kopchinskiy A."/>
            <person name="Karimi Aghcheh R."/>
            <person name="Atanasova L."/>
            <person name="Chenthamara K."/>
            <person name="Baker S.E."/>
            <person name="Zhang R."/>
            <person name="Shen Q."/>
            <person name="Freitag M."/>
            <person name="Kubicek C.P."/>
            <person name="Druzhinina I.S."/>
        </authorList>
    </citation>
    <scope>NUCLEOTIDE SEQUENCE [LARGE SCALE GENOMIC DNA]</scope>
    <source>
        <strain evidence="3 4">CBS 125925</strain>
    </source>
</reference>
<organism evidence="3 4">
    <name type="scientific">Trichoderma parareesei</name>
    <name type="common">Filamentous fungus</name>
    <dbReference type="NCBI Taxonomy" id="858221"/>
    <lineage>
        <taxon>Eukaryota</taxon>
        <taxon>Fungi</taxon>
        <taxon>Dikarya</taxon>
        <taxon>Ascomycota</taxon>
        <taxon>Pezizomycotina</taxon>
        <taxon>Sordariomycetes</taxon>
        <taxon>Hypocreomycetidae</taxon>
        <taxon>Hypocreales</taxon>
        <taxon>Hypocreaceae</taxon>
        <taxon>Trichoderma</taxon>
    </lineage>
</organism>
<dbReference type="OrthoDB" id="3836772at2759"/>
<proteinExistence type="predicted"/>
<name>A0A2H2ZRK8_TRIPA</name>